<dbReference type="InterPro" id="IPR029063">
    <property type="entry name" value="SAM-dependent_MTases_sf"/>
</dbReference>
<gene>
    <name evidence="10" type="ORF">HMPREF1863_00426</name>
</gene>
<reference evidence="11" key="1">
    <citation type="submission" date="2016-01" db="EMBL/GenBank/DDBJ databases">
        <authorList>
            <person name="Mitreva M."/>
            <person name="Pepin K.H."/>
            <person name="Mihindukulasuriya K.A."/>
            <person name="Fulton R."/>
            <person name="Fronick C."/>
            <person name="O'Laughlin M."/>
            <person name="Miner T."/>
            <person name="Herter B."/>
            <person name="Rosa B.A."/>
            <person name="Cordes M."/>
            <person name="Tomlinson C."/>
            <person name="Wollam A."/>
            <person name="Palsikar V.B."/>
            <person name="Mardis E.R."/>
            <person name="Wilson R.K."/>
        </authorList>
    </citation>
    <scope>NUCLEOTIDE SEQUENCE [LARGE SCALE GENOMIC DNA]</scope>
    <source>
        <strain evidence="11">DNF00729</strain>
    </source>
</reference>
<organism evidence="10 11">
    <name type="scientific">Aedoeadaptatus coxii</name>
    <dbReference type="NCBI Taxonomy" id="755172"/>
    <lineage>
        <taxon>Bacteria</taxon>
        <taxon>Bacillati</taxon>
        <taxon>Bacillota</taxon>
        <taxon>Tissierellia</taxon>
        <taxon>Tissierellales</taxon>
        <taxon>Peptoniphilaceae</taxon>
        <taxon>Aedoeadaptatus</taxon>
    </lineage>
</organism>
<dbReference type="Pfam" id="PF13847">
    <property type="entry name" value="Methyltransf_31"/>
    <property type="match status" value="1"/>
</dbReference>
<dbReference type="GO" id="GO:0032259">
    <property type="term" value="P:methylation"/>
    <property type="evidence" value="ECO:0007669"/>
    <property type="project" value="UniProtKB-KW"/>
</dbReference>
<dbReference type="SUPFAM" id="SSF53335">
    <property type="entry name" value="S-adenosyl-L-methionine-dependent methyltransferases"/>
    <property type="match status" value="1"/>
</dbReference>
<dbReference type="EC" id="2.1.1.137" evidence="4"/>
<evidence type="ECO:0000256" key="1">
    <source>
        <dbReference type="ARBA" id="ARBA00022679"/>
    </source>
</evidence>
<comment type="catalytic activity">
    <reaction evidence="6">
        <text>arsenic triglutathione + [thioredoxin]-dithiol + S-adenosyl-L-methionine + 2 H2O = methylarsonous acid + [thioredoxin]-disulfide + 3 glutathione + S-adenosyl-L-homocysteine + H(+)</text>
        <dbReference type="Rhea" id="RHEA:69460"/>
        <dbReference type="Rhea" id="RHEA-COMP:10698"/>
        <dbReference type="Rhea" id="RHEA-COMP:10700"/>
        <dbReference type="ChEBI" id="CHEBI:15377"/>
        <dbReference type="ChEBI" id="CHEBI:15378"/>
        <dbReference type="ChEBI" id="CHEBI:17826"/>
        <dbReference type="ChEBI" id="CHEBI:29950"/>
        <dbReference type="ChEBI" id="CHEBI:50058"/>
        <dbReference type="ChEBI" id="CHEBI:57856"/>
        <dbReference type="ChEBI" id="CHEBI:57925"/>
        <dbReference type="ChEBI" id="CHEBI:59789"/>
        <dbReference type="ChEBI" id="CHEBI:183640"/>
        <dbReference type="EC" id="2.1.1.137"/>
    </reaction>
</comment>
<keyword evidence="11" id="KW-1185">Reference proteome</keyword>
<dbReference type="InterPro" id="IPR025714">
    <property type="entry name" value="Methyltranfer_dom"/>
</dbReference>
<evidence type="ECO:0000256" key="7">
    <source>
        <dbReference type="ARBA" id="ARBA00047943"/>
    </source>
</evidence>
<comment type="caution">
    <text evidence="10">The sequence shown here is derived from an EMBL/GenBank/DDBJ whole genome shotgun (WGS) entry which is preliminary data.</text>
</comment>
<evidence type="ECO:0000256" key="5">
    <source>
        <dbReference type="ARBA" id="ARBA00034545"/>
    </source>
</evidence>
<comment type="similarity">
    <text evidence="3">Belongs to the methyltransferase superfamily. Arsenite methyltransferase family.</text>
</comment>
<dbReference type="STRING" id="755172.HMPREF1863_00426"/>
<feature type="domain" description="Methyltransferase" evidence="9">
    <location>
        <begin position="65"/>
        <end position="218"/>
    </location>
</feature>
<accession>A0A134AJD0</accession>
<keyword evidence="2" id="KW-0949">S-adenosyl-L-methionine</keyword>
<dbReference type="Proteomes" id="UP000070442">
    <property type="component" value="Unassembled WGS sequence"/>
</dbReference>
<dbReference type="AlphaFoldDB" id="A0A134AJD0"/>
<proteinExistence type="inferred from homology"/>
<dbReference type="PANTHER" id="PTHR43675:SF8">
    <property type="entry name" value="ARSENITE METHYLTRANSFERASE"/>
    <property type="match status" value="1"/>
</dbReference>
<dbReference type="CDD" id="cd02440">
    <property type="entry name" value="AdoMet_MTases"/>
    <property type="match status" value="1"/>
</dbReference>
<protein>
    <recommendedName>
        <fullName evidence="5">Arsenite methyltransferase</fullName>
        <ecNumber evidence="4">2.1.1.137</ecNumber>
    </recommendedName>
</protein>
<keyword evidence="10" id="KW-0489">Methyltransferase</keyword>
<dbReference type="Gene3D" id="3.40.5.100">
    <property type="match status" value="1"/>
</dbReference>
<evidence type="ECO:0000313" key="11">
    <source>
        <dbReference type="Proteomes" id="UP000070442"/>
    </source>
</evidence>
<dbReference type="PANTHER" id="PTHR43675">
    <property type="entry name" value="ARSENITE METHYLTRANSFERASE"/>
    <property type="match status" value="1"/>
</dbReference>
<dbReference type="EMBL" id="LSDG01000013">
    <property type="protein sequence ID" value="KXB67764.1"/>
    <property type="molecule type" value="Genomic_DNA"/>
</dbReference>
<evidence type="ECO:0000259" key="9">
    <source>
        <dbReference type="Pfam" id="PF13847"/>
    </source>
</evidence>
<evidence type="ECO:0000313" key="10">
    <source>
        <dbReference type="EMBL" id="KXB67764.1"/>
    </source>
</evidence>
<dbReference type="InterPro" id="IPR026669">
    <property type="entry name" value="Arsenite_MeTrfase-like"/>
</dbReference>
<evidence type="ECO:0000256" key="3">
    <source>
        <dbReference type="ARBA" id="ARBA00034487"/>
    </source>
</evidence>
<evidence type="ECO:0000256" key="8">
    <source>
        <dbReference type="ARBA" id="ARBA00048428"/>
    </source>
</evidence>
<evidence type="ECO:0000256" key="6">
    <source>
        <dbReference type="ARBA" id="ARBA00047941"/>
    </source>
</evidence>
<keyword evidence="1 10" id="KW-0808">Transferase</keyword>
<dbReference type="OrthoDB" id="9772751at2"/>
<dbReference type="Gene3D" id="3.40.50.150">
    <property type="entry name" value="Vaccinia Virus protein VP39"/>
    <property type="match status" value="1"/>
</dbReference>
<comment type="catalytic activity">
    <reaction evidence="7">
        <text>arsenic triglutathione + 2 [thioredoxin]-dithiol + 2 S-adenosyl-L-methionine + H2O = dimethylarsinous acid + 2 [thioredoxin]-disulfide + 3 glutathione + 2 S-adenosyl-L-homocysteine + 2 H(+)</text>
        <dbReference type="Rhea" id="RHEA:69464"/>
        <dbReference type="Rhea" id="RHEA-COMP:10698"/>
        <dbReference type="Rhea" id="RHEA-COMP:10700"/>
        <dbReference type="ChEBI" id="CHEBI:15377"/>
        <dbReference type="ChEBI" id="CHEBI:15378"/>
        <dbReference type="ChEBI" id="CHEBI:23808"/>
        <dbReference type="ChEBI" id="CHEBI:29950"/>
        <dbReference type="ChEBI" id="CHEBI:50058"/>
        <dbReference type="ChEBI" id="CHEBI:57856"/>
        <dbReference type="ChEBI" id="CHEBI:57925"/>
        <dbReference type="ChEBI" id="CHEBI:59789"/>
        <dbReference type="ChEBI" id="CHEBI:183640"/>
        <dbReference type="EC" id="2.1.1.137"/>
    </reaction>
</comment>
<sequence length="351" mass="39291">MHNHENIKEYYSHITKEQEGKMETGICSCALDGTPDHIQAIRASVDEEIVKRFYGCGSPIPDALEGLTVLDLGCGTGYDVYTISKLVGKEGHVIGVDMNDDQLAIAEKHRDSMAETFGYKKSNVTFKKGYIEDLKSIGIEDESIDIVISNCVINLSPDKESVFKEIFRVLKRGGELYFSDIFADRRLPESLENDPVLLGECIGGAMYVEDFRRLMRKVGWEDFRYMSTTKAAIDNPEIEKRIGNIGFTSRTVRAMKIPDMMEDICEQYGQFVTYKGGILGSEDAFDLDDHHRFFEGLPASVCGNTCAMIQETRFSKYFDIYGDRSRHFGPFEGCSTEGGDEEDSPSGGSCC</sequence>
<dbReference type="PATRIC" id="fig|755172.3.peg.407"/>
<evidence type="ECO:0000256" key="4">
    <source>
        <dbReference type="ARBA" id="ARBA00034521"/>
    </source>
</evidence>
<dbReference type="GO" id="GO:0030791">
    <property type="term" value="F:arsenite methyltransferase activity"/>
    <property type="evidence" value="ECO:0007669"/>
    <property type="project" value="UniProtKB-EC"/>
</dbReference>
<name>A0A134AJD0_9FIRM</name>
<dbReference type="RefSeq" id="WP_068366911.1">
    <property type="nucleotide sequence ID" value="NZ_CAMYBE010000027.1"/>
</dbReference>
<evidence type="ECO:0000256" key="2">
    <source>
        <dbReference type="ARBA" id="ARBA00022691"/>
    </source>
</evidence>
<comment type="catalytic activity">
    <reaction evidence="8">
        <text>arsenic triglutathione + 3 [thioredoxin]-dithiol + 3 S-adenosyl-L-methionine = trimethylarsine + 3 [thioredoxin]-disulfide + 3 glutathione + 3 S-adenosyl-L-homocysteine + 3 H(+)</text>
        <dbReference type="Rhea" id="RHEA:69432"/>
        <dbReference type="Rhea" id="RHEA-COMP:10698"/>
        <dbReference type="Rhea" id="RHEA-COMP:10700"/>
        <dbReference type="ChEBI" id="CHEBI:15378"/>
        <dbReference type="ChEBI" id="CHEBI:27130"/>
        <dbReference type="ChEBI" id="CHEBI:29950"/>
        <dbReference type="ChEBI" id="CHEBI:50058"/>
        <dbReference type="ChEBI" id="CHEBI:57856"/>
        <dbReference type="ChEBI" id="CHEBI:57925"/>
        <dbReference type="ChEBI" id="CHEBI:59789"/>
        <dbReference type="ChEBI" id="CHEBI:183640"/>
        <dbReference type="EC" id="2.1.1.137"/>
    </reaction>
</comment>